<sequence length="136" mass="15418">MAEENRKNGKAKKKITDEVRQYVEKRLELFSLTIAEQVSRLLAESFQQILGLFVLSFALFFFWFAVGFWVGSLIGSISLGFAIASLPLFLIGYLLLNRSSKGFTEKVQAQLISKVIDDFESDKEPEKIEGKTVEET</sequence>
<dbReference type="RefSeq" id="WP_237853633.1">
    <property type="nucleotide sequence ID" value="NZ_JAKLWS010000009.1"/>
</dbReference>
<gene>
    <name evidence="2" type="ORF">L6773_09195</name>
</gene>
<dbReference type="InterPro" id="IPR009937">
    <property type="entry name" value="Phage_holin_3_6"/>
</dbReference>
<proteinExistence type="predicted"/>
<name>A0ABS9KD25_9BACT</name>
<dbReference type="EMBL" id="JAKLWS010000009">
    <property type="protein sequence ID" value="MCG2588740.1"/>
    <property type="molecule type" value="Genomic_DNA"/>
</dbReference>
<evidence type="ECO:0000313" key="3">
    <source>
        <dbReference type="Proteomes" id="UP001165366"/>
    </source>
</evidence>
<organism evidence="2 3">
    <name type="scientific">Rhodohalobacter sulfatireducens</name>
    <dbReference type="NCBI Taxonomy" id="2911366"/>
    <lineage>
        <taxon>Bacteria</taxon>
        <taxon>Pseudomonadati</taxon>
        <taxon>Balneolota</taxon>
        <taxon>Balneolia</taxon>
        <taxon>Balneolales</taxon>
        <taxon>Balneolaceae</taxon>
        <taxon>Rhodohalobacter</taxon>
    </lineage>
</organism>
<dbReference type="Pfam" id="PF07332">
    <property type="entry name" value="Phage_holin_3_6"/>
    <property type="match status" value="1"/>
</dbReference>
<keyword evidence="1" id="KW-0812">Transmembrane</keyword>
<evidence type="ECO:0000313" key="2">
    <source>
        <dbReference type="EMBL" id="MCG2588740.1"/>
    </source>
</evidence>
<feature type="transmembrane region" description="Helical" evidence="1">
    <location>
        <begin position="49"/>
        <end position="71"/>
    </location>
</feature>
<evidence type="ECO:0000256" key="1">
    <source>
        <dbReference type="SAM" id="Phobius"/>
    </source>
</evidence>
<reference evidence="2" key="2">
    <citation type="submission" date="2024-05" db="EMBL/GenBank/DDBJ databases">
        <title>Rhodohalobacter halophilus gen. nov., sp. nov., a moderately halophilic member of the family Balneolaceae.</title>
        <authorList>
            <person name="Xia J."/>
        </authorList>
    </citation>
    <scope>NUCLEOTIDE SEQUENCE</scope>
    <source>
        <strain evidence="2">WB101</strain>
    </source>
</reference>
<keyword evidence="1" id="KW-1133">Transmembrane helix</keyword>
<dbReference type="Proteomes" id="UP001165366">
    <property type="component" value="Unassembled WGS sequence"/>
</dbReference>
<reference evidence="2" key="1">
    <citation type="submission" date="2022-01" db="EMBL/GenBank/DDBJ databases">
        <authorList>
            <person name="Wang Y."/>
        </authorList>
    </citation>
    <scope>NUCLEOTIDE SEQUENCE</scope>
    <source>
        <strain evidence="2">WB101</strain>
    </source>
</reference>
<accession>A0ABS9KD25</accession>
<feature type="transmembrane region" description="Helical" evidence="1">
    <location>
        <begin position="77"/>
        <end position="96"/>
    </location>
</feature>
<keyword evidence="3" id="KW-1185">Reference proteome</keyword>
<keyword evidence="1" id="KW-0472">Membrane</keyword>
<protein>
    <submittedName>
        <fullName evidence="2">Phage holin family protein</fullName>
    </submittedName>
</protein>
<comment type="caution">
    <text evidence="2">The sequence shown here is derived from an EMBL/GenBank/DDBJ whole genome shotgun (WGS) entry which is preliminary data.</text>
</comment>